<organism evidence="10 11">
    <name type="scientific">Nepenthes gracilis</name>
    <name type="common">Slender pitcher plant</name>
    <dbReference type="NCBI Taxonomy" id="150966"/>
    <lineage>
        <taxon>Eukaryota</taxon>
        <taxon>Viridiplantae</taxon>
        <taxon>Streptophyta</taxon>
        <taxon>Embryophyta</taxon>
        <taxon>Tracheophyta</taxon>
        <taxon>Spermatophyta</taxon>
        <taxon>Magnoliopsida</taxon>
        <taxon>eudicotyledons</taxon>
        <taxon>Gunneridae</taxon>
        <taxon>Pentapetalae</taxon>
        <taxon>Caryophyllales</taxon>
        <taxon>Nepenthaceae</taxon>
        <taxon>Nepenthes</taxon>
    </lineage>
</organism>
<dbReference type="Proteomes" id="UP001279734">
    <property type="component" value="Unassembled WGS sequence"/>
</dbReference>
<gene>
    <name evidence="10" type="ORF">Nepgr_027552</name>
</gene>
<accession>A0AAD3Y381</accession>
<sequence>MKDRSKRELLTWSRFFWSTLFVAVFCILFSSISYSSFHLLRGQGRTKPELLSTWRNPLMEAVTEESQLTPSVTILQTVMIPDQSFLFLNHLPSSILYTKDSIDCVYLSPNSSEPVLMLNPLYIDGGNGSGHQAIVRCPLQPRGVIVTLRLKASGGRLLRPGPTYRWDSLAYEAVIDYDNSTIVFFKGFGLKPNKLSDPTRFECVYGWEFRMRKLLLRSEVLSIGQEIARCKTPLSVLNSNGRVSSQRPADSIRVSVKLKGRDALPSAALPIARPEFGQANGEEKLHEMCVCTMLRNQARFLQEWIMYHAKIGVQRWFLYDNNSDDDIKRVIKMLNYLNYNVTRHLWPWIKSQEAGFAHCALRARGHCKWVGFIDVDEFFHSPLDLSLGDVVRGQSKVGNVGEVRIFCYNFGPSGLKKVPRKGVTVGYTCRTRAHERHKSIVRPEALNPSLLNEVHHFHLREGFDFVTLDRPIMGINHYKYQVWEVFKEKFYRRVATYVSDWQDEQNVGSKDRAPGLGTRAIEPSDWSSRFCKVNDTELRDRVVETFEDPETQTLPWEREGGREAGEEE</sequence>
<proteinExistence type="inferred from homology"/>
<name>A0AAD3Y381_NEPGR</name>
<dbReference type="InterPro" id="IPR008166">
    <property type="entry name" value="Glyco_transf_92"/>
</dbReference>
<comment type="subcellular location">
    <subcellularLocation>
        <location evidence="1">Membrane</location>
        <topology evidence="1">Single-pass membrane protein</topology>
    </subcellularLocation>
</comment>
<evidence type="ECO:0000256" key="2">
    <source>
        <dbReference type="ARBA" id="ARBA00007647"/>
    </source>
</evidence>
<keyword evidence="3 8" id="KW-0328">Glycosyltransferase</keyword>
<dbReference type="PANTHER" id="PTHR21461:SF55">
    <property type="entry name" value="GLYCOSYLTRANSFERASE FAMILY 92 PROTEIN"/>
    <property type="match status" value="1"/>
</dbReference>
<feature type="transmembrane region" description="Helical" evidence="8">
    <location>
        <begin position="12"/>
        <end position="34"/>
    </location>
</feature>
<dbReference type="AlphaFoldDB" id="A0AAD3Y381"/>
<dbReference type="GO" id="GO:0005737">
    <property type="term" value="C:cytoplasm"/>
    <property type="evidence" value="ECO:0007669"/>
    <property type="project" value="TreeGrafter"/>
</dbReference>
<evidence type="ECO:0000256" key="8">
    <source>
        <dbReference type="RuleBase" id="RU366017"/>
    </source>
</evidence>
<dbReference type="EC" id="2.4.1.-" evidence="8"/>
<evidence type="ECO:0000256" key="5">
    <source>
        <dbReference type="ARBA" id="ARBA00022692"/>
    </source>
</evidence>
<evidence type="ECO:0000256" key="9">
    <source>
        <dbReference type="SAM" id="MobiDB-lite"/>
    </source>
</evidence>
<protein>
    <recommendedName>
        <fullName evidence="8">Glycosyltransferase family 92 protein</fullName>
        <ecNumber evidence="8">2.4.1.-</ecNumber>
    </recommendedName>
</protein>
<keyword evidence="4 8" id="KW-0808">Transferase</keyword>
<evidence type="ECO:0000313" key="11">
    <source>
        <dbReference type="Proteomes" id="UP001279734"/>
    </source>
</evidence>
<keyword evidence="7 8" id="KW-0472">Membrane</keyword>
<keyword evidence="5 8" id="KW-0812">Transmembrane</keyword>
<evidence type="ECO:0000256" key="4">
    <source>
        <dbReference type="ARBA" id="ARBA00022679"/>
    </source>
</evidence>
<dbReference type="GO" id="GO:0016020">
    <property type="term" value="C:membrane"/>
    <property type="evidence" value="ECO:0007669"/>
    <property type="project" value="UniProtKB-SubCell"/>
</dbReference>
<keyword evidence="6 8" id="KW-1133">Transmembrane helix</keyword>
<dbReference type="GO" id="GO:0016757">
    <property type="term" value="F:glycosyltransferase activity"/>
    <property type="evidence" value="ECO:0007669"/>
    <property type="project" value="UniProtKB-UniRule"/>
</dbReference>
<evidence type="ECO:0000256" key="1">
    <source>
        <dbReference type="ARBA" id="ARBA00004167"/>
    </source>
</evidence>
<dbReference type="PANTHER" id="PTHR21461">
    <property type="entry name" value="GLYCOSYLTRANSFERASE FAMILY 92 PROTEIN"/>
    <property type="match status" value="1"/>
</dbReference>
<evidence type="ECO:0000256" key="7">
    <source>
        <dbReference type="ARBA" id="ARBA00023136"/>
    </source>
</evidence>
<reference evidence="10" key="1">
    <citation type="submission" date="2023-05" db="EMBL/GenBank/DDBJ databases">
        <title>Nepenthes gracilis genome sequencing.</title>
        <authorList>
            <person name="Fukushima K."/>
        </authorList>
    </citation>
    <scope>NUCLEOTIDE SEQUENCE</scope>
    <source>
        <strain evidence="10">SING2019-196</strain>
    </source>
</reference>
<dbReference type="EMBL" id="BSYO01000029">
    <property type="protein sequence ID" value="GMH25709.1"/>
    <property type="molecule type" value="Genomic_DNA"/>
</dbReference>
<comment type="caution">
    <text evidence="10">The sequence shown here is derived from an EMBL/GenBank/DDBJ whole genome shotgun (WGS) entry which is preliminary data.</text>
</comment>
<evidence type="ECO:0000256" key="6">
    <source>
        <dbReference type="ARBA" id="ARBA00022989"/>
    </source>
</evidence>
<feature type="region of interest" description="Disordered" evidence="9">
    <location>
        <begin position="546"/>
        <end position="568"/>
    </location>
</feature>
<comment type="similarity">
    <text evidence="2 8">Belongs to the glycosyltransferase 92 family.</text>
</comment>
<evidence type="ECO:0000256" key="3">
    <source>
        <dbReference type="ARBA" id="ARBA00022676"/>
    </source>
</evidence>
<feature type="compositionally biased region" description="Basic and acidic residues" evidence="9">
    <location>
        <begin position="556"/>
        <end position="568"/>
    </location>
</feature>
<keyword evidence="11" id="KW-1185">Reference proteome</keyword>
<dbReference type="Pfam" id="PF01697">
    <property type="entry name" value="Glyco_transf_92"/>
    <property type="match status" value="1"/>
</dbReference>
<evidence type="ECO:0000313" key="10">
    <source>
        <dbReference type="EMBL" id="GMH25709.1"/>
    </source>
</evidence>